<evidence type="ECO:0000256" key="7">
    <source>
        <dbReference type="RuleBase" id="RU003345"/>
    </source>
</evidence>
<dbReference type="PANTHER" id="PTHR43570">
    <property type="entry name" value="ALDEHYDE DEHYDROGENASE"/>
    <property type="match status" value="1"/>
</dbReference>
<evidence type="ECO:0000256" key="3">
    <source>
        <dbReference type="ARBA" id="ARBA00023027"/>
    </source>
</evidence>
<dbReference type="GO" id="GO:0006081">
    <property type="term" value="P:aldehyde metabolic process"/>
    <property type="evidence" value="ECO:0007669"/>
    <property type="project" value="InterPro"/>
</dbReference>
<dbReference type="InterPro" id="IPR016161">
    <property type="entry name" value="Ald_DH/histidinol_DH"/>
</dbReference>
<keyword evidence="3" id="KW-0520">NAD</keyword>
<dbReference type="CDD" id="cd07132">
    <property type="entry name" value="ALDH_F3AB"/>
    <property type="match status" value="1"/>
</dbReference>
<dbReference type="AlphaFoldDB" id="A0AAV8VB17"/>
<keyword evidence="8" id="KW-0472">Membrane</keyword>
<evidence type="ECO:0000256" key="6">
    <source>
        <dbReference type="PROSITE-ProRule" id="PRU10007"/>
    </source>
</evidence>
<evidence type="ECO:0000313" key="11">
    <source>
        <dbReference type="Proteomes" id="UP001159042"/>
    </source>
</evidence>
<sequence length="503" mass="56238">MSATTHLPGEIVHHLRTTFESGKTKPIEYRIKQLRALQRLLQENEKEISKALFADLHKSKHEGVMTEINFVLNELTYILMHLHDWVKSEWPPKQFANVLDSVYILHEPYGVALIIGAWNYPLQLTLSPVIGAIAAGNCVVIKPSEVAVATAKFIANTIPKYLDEDSIQVYLGGIPETTELLKEKFDYIFYTGSSTVGKIIHAAAAKHLTPTTLELGGKSPVYLDASAHIERAARRIIWGKFMNVGQTCVAPDYLLCSKEVQAKFLSYSKKILKEFFGNNPKLSPDYGRIINDRQFQRLVGLLKTGNIAIGGEVDASERYIAPTIITDVTMKDPIMEDEIFGPILPIVNVDNPYEAISYITNKEKPLALYIFSNNKDIVKLILDNTSSGGVTVNDTVMHLTVPNLPFGGVGNSGMGAYHGEYSYNTFTHKRSVLHKNLGTLVDKLSTARYPPLNDRKISYLKFMLAPGMSFSFKCFSHIISFLLGVGAVYVLKYFYELHDKLNN</sequence>
<keyword evidence="8" id="KW-0812">Transmembrane</keyword>
<dbReference type="InterPro" id="IPR012394">
    <property type="entry name" value="Aldehyde_DH_NAD(P)"/>
</dbReference>
<dbReference type="Gene3D" id="3.40.605.10">
    <property type="entry name" value="Aldehyde Dehydrogenase, Chain A, domain 1"/>
    <property type="match status" value="1"/>
</dbReference>
<name>A0AAV8VB17_9CUCU</name>
<dbReference type="InterPro" id="IPR016163">
    <property type="entry name" value="Ald_DH_C"/>
</dbReference>
<dbReference type="Pfam" id="PF00171">
    <property type="entry name" value="Aldedh"/>
    <property type="match status" value="1"/>
</dbReference>
<protein>
    <recommendedName>
        <fullName evidence="4">Aldehyde dehydrogenase</fullName>
    </recommendedName>
</protein>
<dbReference type="FunFam" id="3.40.309.10:FF:000003">
    <property type="entry name" value="Aldehyde dehydrogenase"/>
    <property type="match status" value="1"/>
</dbReference>
<evidence type="ECO:0000313" key="10">
    <source>
        <dbReference type="EMBL" id="KAJ8911167.1"/>
    </source>
</evidence>
<dbReference type="PROSITE" id="PS00687">
    <property type="entry name" value="ALDEHYDE_DEHYDR_GLU"/>
    <property type="match status" value="1"/>
</dbReference>
<dbReference type="InterPro" id="IPR016162">
    <property type="entry name" value="Ald_DH_N"/>
</dbReference>
<dbReference type="GO" id="GO:0004029">
    <property type="term" value="F:aldehyde dehydrogenase (NAD+) activity"/>
    <property type="evidence" value="ECO:0007669"/>
    <property type="project" value="TreeGrafter"/>
</dbReference>
<feature type="active site" evidence="5 6">
    <location>
        <position position="214"/>
    </location>
</feature>
<keyword evidence="8" id="KW-1133">Transmembrane helix</keyword>
<dbReference type="Gene3D" id="3.40.309.10">
    <property type="entry name" value="Aldehyde Dehydrogenase, Chain A, domain 2"/>
    <property type="match status" value="1"/>
</dbReference>
<evidence type="ECO:0000259" key="9">
    <source>
        <dbReference type="Pfam" id="PF00171"/>
    </source>
</evidence>
<evidence type="ECO:0000256" key="1">
    <source>
        <dbReference type="ARBA" id="ARBA00009986"/>
    </source>
</evidence>
<evidence type="ECO:0000256" key="4">
    <source>
        <dbReference type="PIRNR" id="PIRNR036492"/>
    </source>
</evidence>
<keyword evidence="2 4" id="KW-0560">Oxidoreductase</keyword>
<gene>
    <name evidence="10" type="ORF">NQ315_013022</name>
</gene>
<dbReference type="SUPFAM" id="SSF53720">
    <property type="entry name" value="ALDH-like"/>
    <property type="match status" value="1"/>
</dbReference>
<accession>A0AAV8VB17</accession>
<dbReference type="Proteomes" id="UP001159042">
    <property type="component" value="Unassembled WGS sequence"/>
</dbReference>
<dbReference type="InterPro" id="IPR029510">
    <property type="entry name" value="Ald_DH_CS_GLU"/>
</dbReference>
<organism evidence="10 11">
    <name type="scientific">Exocentrus adspersus</name>
    <dbReference type="NCBI Taxonomy" id="1586481"/>
    <lineage>
        <taxon>Eukaryota</taxon>
        <taxon>Metazoa</taxon>
        <taxon>Ecdysozoa</taxon>
        <taxon>Arthropoda</taxon>
        <taxon>Hexapoda</taxon>
        <taxon>Insecta</taxon>
        <taxon>Pterygota</taxon>
        <taxon>Neoptera</taxon>
        <taxon>Endopterygota</taxon>
        <taxon>Coleoptera</taxon>
        <taxon>Polyphaga</taxon>
        <taxon>Cucujiformia</taxon>
        <taxon>Chrysomeloidea</taxon>
        <taxon>Cerambycidae</taxon>
        <taxon>Lamiinae</taxon>
        <taxon>Acanthocinini</taxon>
        <taxon>Exocentrus</taxon>
    </lineage>
</organism>
<feature type="transmembrane region" description="Helical" evidence="8">
    <location>
        <begin position="475"/>
        <end position="495"/>
    </location>
</feature>
<dbReference type="GO" id="GO:0005737">
    <property type="term" value="C:cytoplasm"/>
    <property type="evidence" value="ECO:0007669"/>
    <property type="project" value="TreeGrafter"/>
</dbReference>
<proteinExistence type="inferred from homology"/>
<dbReference type="InterPro" id="IPR015590">
    <property type="entry name" value="Aldehyde_DH_dom"/>
</dbReference>
<dbReference type="PANTHER" id="PTHR43570:SF16">
    <property type="entry name" value="ALDEHYDE DEHYDROGENASE TYPE III, ISOFORM Q"/>
    <property type="match status" value="1"/>
</dbReference>
<dbReference type="FunFam" id="3.40.605.10:FF:000004">
    <property type="entry name" value="Aldehyde dehydrogenase"/>
    <property type="match status" value="1"/>
</dbReference>
<comment type="caution">
    <text evidence="10">The sequence shown here is derived from an EMBL/GenBank/DDBJ whole genome shotgun (WGS) entry which is preliminary data.</text>
</comment>
<feature type="domain" description="Aldehyde dehydrogenase" evidence="9">
    <location>
        <begin position="16"/>
        <end position="432"/>
    </location>
</feature>
<evidence type="ECO:0000256" key="8">
    <source>
        <dbReference type="SAM" id="Phobius"/>
    </source>
</evidence>
<comment type="similarity">
    <text evidence="1 4 7">Belongs to the aldehyde dehydrogenase family.</text>
</comment>
<evidence type="ECO:0000256" key="2">
    <source>
        <dbReference type="ARBA" id="ARBA00023002"/>
    </source>
</evidence>
<feature type="active site" evidence="5">
    <location>
        <position position="248"/>
    </location>
</feature>
<keyword evidence="11" id="KW-1185">Reference proteome</keyword>
<dbReference type="PIRSF" id="PIRSF036492">
    <property type="entry name" value="ALDH"/>
    <property type="match status" value="1"/>
</dbReference>
<evidence type="ECO:0000256" key="5">
    <source>
        <dbReference type="PIRSR" id="PIRSR036492-1"/>
    </source>
</evidence>
<dbReference type="EMBL" id="JANEYG010000212">
    <property type="protein sequence ID" value="KAJ8911167.1"/>
    <property type="molecule type" value="Genomic_DNA"/>
</dbReference>
<reference evidence="10 11" key="1">
    <citation type="journal article" date="2023" name="Insect Mol. Biol.">
        <title>Genome sequencing provides insights into the evolution of gene families encoding plant cell wall-degrading enzymes in longhorned beetles.</title>
        <authorList>
            <person name="Shin N.R."/>
            <person name="Okamura Y."/>
            <person name="Kirsch R."/>
            <person name="Pauchet Y."/>
        </authorList>
    </citation>
    <scope>NUCLEOTIDE SEQUENCE [LARGE SCALE GENOMIC DNA]</scope>
    <source>
        <strain evidence="10">EAD_L_NR</strain>
    </source>
</reference>